<keyword evidence="6" id="KW-0819">tRNA processing</keyword>
<evidence type="ECO:0000259" key="10">
    <source>
        <dbReference type="PROSITE" id="PS51684"/>
    </source>
</evidence>
<dbReference type="PROSITE" id="PS51684">
    <property type="entry name" value="SAM_MT_TRM5_TYW2"/>
    <property type="match status" value="1"/>
</dbReference>
<feature type="domain" description="SAM-dependent methyltransferase TRM5/TYW2-type" evidence="10">
    <location>
        <begin position="353"/>
        <end position="511"/>
    </location>
</feature>
<dbReference type="CDD" id="cd02440">
    <property type="entry name" value="AdoMet_MTases"/>
    <property type="match status" value="1"/>
</dbReference>
<comment type="similarity">
    <text evidence="1">Belongs to the class I-like SAM-binding methyltransferase superfamily. TRM5/TYW2 family.</text>
</comment>
<keyword evidence="4" id="KW-0808">Transferase</keyword>
<dbReference type="STRING" id="34475.A0A4Y9YT50"/>
<dbReference type="Gene3D" id="3.30.160.60">
    <property type="entry name" value="Classic Zinc Finger"/>
    <property type="match status" value="2"/>
</dbReference>
<evidence type="ECO:0000256" key="5">
    <source>
        <dbReference type="ARBA" id="ARBA00022691"/>
    </source>
</evidence>
<dbReference type="Gene3D" id="3.40.50.150">
    <property type="entry name" value="Vaccinia Virus protein VP39"/>
    <property type="match status" value="1"/>
</dbReference>
<reference evidence="11 12" key="1">
    <citation type="submission" date="2019-01" db="EMBL/GenBank/DDBJ databases">
        <title>Genome sequencing of the rare red list fungi Fomitopsis rosea.</title>
        <authorList>
            <person name="Buettner E."/>
            <person name="Kellner H."/>
        </authorList>
    </citation>
    <scope>NUCLEOTIDE SEQUENCE [LARGE SCALE GENOMIC DNA]</scope>
    <source>
        <strain evidence="11 12">DSM 105464</strain>
    </source>
</reference>
<keyword evidence="2" id="KW-0963">Cytoplasm</keyword>
<dbReference type="InterPro" id="IPR013087">
    <property type="entry name" value="Znf_C2H2_type"/>
</dbReference>
<dbReference type="InterPro" id="IPR056744">
    <property type="entry name" value="TRM5/TYW2-like_N"/>
</dbReference>
<dbReference type="GO" id="GO:0005739">
    <property type="term" value="C:mitochondrion"/>
    <property type="evidence" value="ECO:0007669"/>
    <property type="project" value="GOC"/>
</dbReference>
<dbReference type="FunFam" id="3.30.300.110:FF:000001">
    <property type="entry name" value="tRNA (guanine(37)-N1)-methyltransferase"/>
    <property type="match status" value="1"/>
</dbReference>
<keyword evidence="3" id="KW-0489">Methyltransferase</keyword>
<dbReference type="AlphaFoldDB" id="A0A4Y9YT50"/>
<comment type="caution">
    <text evidence="11">The sequence shown here is derived from an EMBL/GenBank/DDBJ whole genome shotgun (WGS) entry which is preliminary data.</text>
</comment>
<dbReference type="EMBL" id="SEKV01000083">
    <property type="protein sequence ID" value="TFY64933.1"/>
    <property type="molecule type" value="Genomic_DNA"/>
</dbReference>
<evidence type="ECO:0000256" key="3">
    <source>
        <dbReference type="ARBA" id="ARBA00022603"/>
    </source>
</evidence>
<evidence type="ECO:0000256" key="2">
    <source>
        <dbReference type="ARBA" id="ARBA00022490"/>
    </source>
</evidence>
<keyword evidence="8" id="KW-0863">Zinc-finger</keyword>
<sequence length="511" mass="57788">MLITVELEQCFATPNDLNEHYHHTHWTCIECRIVSATPDAFDAHCRETHWYCADCKRVFKDGDSLRAHYESNIHKGRKVHCPGVKCSKDFVSSSALIQHLESGGCTSKMTRHDVKKLAVQMDKENIITDAARLLTGPGGSSVPRMTTTSWVTELSKNPRTGLYECVICHAGFKKLTSLNNHLQSPVHDEKIYRCPQTWQGCGVEFNTLGALCQHVEKGNCGVHKFNNTLQNIRRSLLPLLRGMKELDRAAFQKTIPIVAARFPAPMSEAVRSSPAIRKASIYVRSPLERVGDDRLILLDAPNEDALPQETKDYCKEHSISIEPYGLHLDYDHWNVEEILHSIMPEDLGSPSSFTCIGHMAHLNLRDEFLPWKHIIGQVILDKNHRIRTVVNKTDTISQNIYRVFPMEILAGEPTTMVTHKESGCSFIFDLAEVYWNSRLSHEHERILNQFKPEDVVADIFAGVGPFALPAAKKGCAVLANDLNPDSCKSLRLNIENNRVRLDNQVWHSSRD</sequence>
<dbReference type="InterPro" id="IPR056743">
    <property type="entry name" value="TRM5-TYW2-like_MTfase"/>
</dbReference>
<dbReference type="InterPro" id="IPR036236">
    <property type="entry name" value="Znf_C2H2_sf"/>
</dbReference>
<proteinExistence type="inferred from homology"/>
<evidence type="ECO:0000256" key="7">
    <source>
        <dbReference type="ARBA" id="ARBA00047783"/>
    </source>
</evidence>
<evidence type="ECO:0000256" key="4">
    <source>
        <dbReference type="ARBA" id="ARBA00022679"/>
    </source>
</evidence>
<evidence type="ECO:0000256" key="8">
    <source>
        <dbReference type="PROSITE-ProRule" id="PRU00042"/>
    </source>
</evidence>
<dbReference type="SUPFAM" id="SSF53335">
    <property type="entry name" value="S-adenosyl-L-methionine-dependent methyltransferases"/>
    <property type="match status" value="1"/>
</dbReference>
<keyword evidence="5" id="KW-0949">S-adenosyl-L-methionine</keyword>
<evidence type="ECO:0000259" key="9">
    <source>
        <dbReference type="PROSITE" id="PS50157"/>
    </source>
</evidence>
<evidence type="ECO:0000313" key="11">
    <source>
        <dbReference type="EMBL" id="TFY64933.1"/>
    </source>
</evidence>
<dbReference type="SMART" id="SM00355">
    <property type="entry name" value="ZnF_C2H2"/>
    <property type="match status" value="5"/>
</dbReference>
<dbReference type="Pfam" id="PF12874">
    <property type="entry name" value="zf-met"/>
    <property type="match status" value="2"/>
</dbReference>
<accession>A0A4Y9YT50</accession>
<protein>
    <submittedName>
        <fullName evidence="11">Uncharacterized protein</fullName>
    </submittedName>
</protein>
<dbReference type="GO" id="GO:0070901">
    <property type="term" value="P:mitochondrial tRNA methylation"/>
    <property type="evidence" value="ECO:0007669"/>
    <property type="project" value="UniProtKB-ARBA"/>
</dbReference>
<dbReference type="PROSITE" id="PS50157">
    <property type="entry name" value="ZINC_FINGER_C2H2_2"/>
    <property type="match status" value="2"/>
</dbReference>
<evidence type="ECO:0000256" key="1">
    <source>
        <dbReference type="ARBA" id="ARBA00009775"/>
    </source>
</evidence>
<dbReference type="Pfam" id="PF25133">
    <property type="entry name" value="TYW2_N_2"/>
    <property type="match status" value="1"/>
</dbReference>
<evidence type="ECO:0000256" key="6">
    <source>
        <dbReference type="ARBA" id="ARBA00022694"/>
    </source>
</evidence>
<dbReference type="PROSITE" id="PS00028">
    <property type="entry name" value="ZINC_FINGER_C2H2_1"/>
    <property type="match status" value="2"/>
</dbReference>
<keyword evidence="8" id="KW-0479">Metal-binding</keyword>
<dbReference type="GO" id="GO:0008270">
    <property type="term" value="F:zinc ion binding"/>
    <property type="evidence" value="ECO:0007669"/>
    <property type="project" value="UniProtKB-KW"/>
</dbReference>
<gene>
    <name evidence="11" type="ORF">EVJ58_g2295</name>
</gene>
<dbReference type="Gene3D" id="3.30.300.110">
    <property type="entry name" value="Met-10+ protein-like domains"/>
    <property type="match status" value="1"/>
</dbReference>
<dbReference type="InterPro" id="IPR030382">
    <property type="entry name" value="MeTrfase_TRM5/TYW2"/>
</dbReference>
<dbReference type="GO" id="GO:0052906">
    <property type="term" value="F:tRNA (guanine(37)-N1)-methyltransferase activity"/>
    <property type="evidence" value="ECO:0007669"/>
    <property type="project" value="UniProtKB-EC"/>
</dbReference>
<dbReference type="InterPro" id="IPR029063">
    <property type="entry name" value="SAM-dependent_MTases_sf"/>
</dbReference>
<name>A0A4Y9YT50_9APHY</name>
<dbReference type="Pfam" id="PF02475">
    <property type="entry name" value="TRM5-TYW2_MTfase"/>
    <property type="match status" value="1"/>
</dbReference>
<dbReference type="SUPFAM" id="SSF57667">
    <property type="entry name" value="beta-beta-alpha zinc fingers"/>
    <property type="match status" value="1"/>
</dbReference>
<comment type="catalytic activity">
    <reaction evidence="7">
        <text>guanosine(37) in tRNA + S-adenosyl-L-methionine = N(1)-methylguanosine(37) in tRNA + S-adenosyl-L-homocysteine + H(+)</text>
        <dbReference type="Rhea" id="RHEA:36899"/>
        <dbReference type="Rhea" id="RHEA-COMP:10145"/>
        <dbReference type="Rhea" id="RHEA-COMP:10147"/>
        <dbReference type="ChEBI" id="CHEBI:15378"/>
        <dbReference type="ChEBI" id="CHEBI:57856"/>
        <dbReference type="ChEBI" id="CHEBI:59789"/>
        <dbReference type="ChEBI" id="CHEBI:73542"/>
        <dbReference type="ChEBI" id="CHEBI:74269"/>
        <dbReference type="EC" id="2.1.1.228"/>
    </reaction>
</comment>
<feature type="domain" description="C2H2-type" evidence="9">
    <location>
        <begin position="50"/>
        <end position="79"/>
    </location>
</feature>
<feature type="domain" description="C2H2-type" evidence="9">
    <location>
        <begin position="163"/>
        <end position="187"/>
    </location>
</feature>
<dbReference type="GO" id="GO:0002939">
    <property type="term" value="P:tRNA N1-guanine methylation"/>
    <property type="evidence" value="ECO:0007669"/>
    <property type="project" value="TreeGrafter"/>
</dbReference>
<dbReference type="Proteomes" id="UP000298390">
    <property type="component" value="Unassembled WGS sequence"/>
</dbReference>
<dbReference type="PANTHER" id="PTHR23245:SF36">
    <property type="entry name" value="TRNA (GUANINE(37)-N1)-METHYLTRANSFERASE"/>
    <property type="match status" value="1"/>
</dbReference>
<keyword evidence="8" id="KW-0862">Zinc</keyword>
<dbReference type="PANTHER" id="PTHR23245">
    <property type="entry name" value="TRNA METHYLTRANSFERASE"/>
    <property type="match status" value="1"/>
</dbReference>
<organism evidence="11 12">
    <name type="scientific">Rhodofomes roseus</name>
    <dbReference type="NCBI Taxonomy" id="34475"/>
    <lineage>
        <taxon>Eukaryota</taxon>
        <taxon>Fungi</taxon>
        <taxon>Dikarya</taxon>
        <taxon>Basidiomycota</taxon>
        <taxon>Agaricomycotina</taxon>
        <taxon>Agaricomycetes</taxon>
        <taxon>Polyporales</taxon>
        <taxon>Rhodofomes</taxon>
    </lineage>
</organism>
<evidence type="ECO:0000313" key="12">
    <source>
        <dbReference type="Proteomes" id="UP000298390"/>
    </source>
</evidence>